<dbReference type="AlphaFoldDB" id="A0A151JA01"/>
<dbReference type="InterPro" id="IPR005312">
    <property type="entry name" value="DUF1759"/>
</dbReference>
<dbReference type="PANTHER" id="PTHR22954:SF3">
    <property type="entry name" value="PROTEIN CBG08539"/>
    <property type="match status" value="1"/>
</dbReference>
<gene>
    <name evidence="1" type="ORF">ALC57_05730</name>
</gene>
<dbReference type="EMBL" id="KQ979339">
    <property type="protein sequence ID" value="KYN21888.1"/>
    <property type="molecule type" value="Genomic_DNA"/>
</dbReference>
<evidence type="ECO:0000313" key="2">
    <source>
        <dbReference type="Proteomes" id="UP000078492"/>
    </source>
</evidence>
<evidence type="ECO:0000313" key="1">
    <source>
        <dbReference type="EMBL" id="KYN21888.1"/>
    </source>
</evidence>
<sequence length="227" mass="25876">MSTGISSSPAVTTSLSSSSLPTFFQHARLPRLDLPKFNGSPSDWLPFKDLFRSLVIDNPTLSPVEKLQYLKTSLTGTAGHMLSNTALTADNFSKAWESLISFYENKRLLVNAALNSLFNLKRMTRESSADLEKLYTTVTQIYRTLETLGRPVNSWDDFLIFIMIQRMDSESVKAWEQHIGSSRELPTWKQFMEFLITRVVTLQNYEKARAGKPLQPKYYKNSFSGQI</sequence>
<dbReference type="STRING" id="471704.A0A151JA01"/>
<accession>A0A151JA01</accession>
<dbReference type="Proteomes" id="UP000078492">
    <property type="component" value="Unassembled WGS sequence"/>
</dbReference>
<reference evidence="1 2" key="1">
    <citation type="submission" date="2015-09" db="EMBL/GenBank/DDBJ databases">
        <title>Trachymyrmex cornetzi WGS genome.</title>
        <authorList>
            <person name="Nygaard S."/>
            <person name="Hu H."/>
            <person name="Boomsma J."/>
            <person name="Zhang G."/>
        </authorList>
    </citation>
    <scope>NUCLEOTIDE SEQUENCE [LARGE SCALE GENOMIC DNA]</scope>
    <source>
        <strain evidence="1">Tcor2-1</strain>
        <tissue evidence="1">Whole body</tissue>
    </source>
</reference>
<dbReference type="Pfam" id="PF03564">
    <property type="entry name" value="DUF1759"/>
    <property type="match status" value="1"/>
</dbReference>
<keyword evidence="2" id="KW-1185">Reference proteome</keyword>
<dbReference type="PANTHER" id="PTHR22954">
    <property type="entry name" value="RETROVIRAL PROTEASE-RELATED"/>
    <property type="match status" value="1"/>
</dbReference>
<organism evidence="1 2">
    <name type="scientific">Trachymyrmex cornetzi</name>
    <dbReference type="NCBI Taxonomy" id="471704"/>
    <lineage>
        <taxon>Eukaryota</taxon>
        <taxon>Metazoa</taxon>
        <taxon>Ecdysozoa</taxon>
        <taxon>Arthropoda</taxon>
        <taxon>Hexapoda</taxon>
        <taxon>Insecta</taxon>
        <taxon>Pterygota</taxon>
        <taxon>Neoptera</taxon>
        <taxon>Endopterygota</taxon>
        <taxon>Hymenoptera</taxon>
        <taxon>Apocrita</taxon>
        <taxon>Aculeata</taxon>
        <taxon>Formicoidea</taxon>
        <taxon>Formicidae</taxon>
        <taxon>Myrmicinae</taxon>
        <taxon>Trachymyrmex</taxon>
    </lineage>
</organism>
<protein>
    <recommendedName>
        <fullName evidence="3">Gag-Pol polyprotein</fullName>
    </recommendedName>
</protein>
<name>A0A151JA01_9HYME</name>
<evidence type="ECO:0008006" key="3">
    <source>
        <dbReference type="Google" id="ProtNLM"/>
    </source>
</evidence>
<proteinExistence type="predicted"/>